<dbReference type="Pfam" id="PF13041">
    <property type="entry name" value="PPR_2"/>
    <property type="match status" value="2"/>
</dbReference>
<feature type="repeat" description="PPR" evidence="2">
    <location>
        <begin position="408"/>
        <end position="443"/>
    </location>
</feature>
<dbReference type="InterPro" id="IPR002885">
    <property type="entry name" value="PPR_rpt"/>
</dbReference>
<protein>
    <recommendedName>
        <fullName evidence="5">Pentatricopeptide repeat-containing protein</fullName>
    </recommendedName>
</protein>
<dbReference type="Gene3D" id="1.25.40.10">
    <property type="entry name" value="Tetratricopeptide repeat domain"/>
    <property type="match status" value="5"/>
</dbReference>
<dbReference type="InterPro" id="IPR011990">
    <property type="entry name" value="TPR-like_helical_dom_sf"/>
</dbReference>
<evidence type="ECO:0008006" key="5">
    <source>
        <dbReference type="Google" id="ProtNLM"/>
    </source>
</evidence>
<dbReference type="NCBIfam" id="TIGR00756">
    <property type="entry name" value="PPR"/>
    <property type="match status" value="5"/>
</dbReference>
<dbReference type="PANTHER" id="PTHR47926">
    <property type="entry name" value="PENTATRICOPEPTIDE REPEAT-CONTAINING PROTEIN"/>
    <property type="match status" value="1"/>
</dbReference>
<dbReference type="FunFam" id="1.25.40.10:FF:000090">
    <property type="entry name" value="Pentatricopeptide repeat-containing protein, chloroplastic"/>
    <property type="match status" value="1"/>
</dbReference>
<dbReference type="EMBL" id="JBJUIK010000017">
    <property type="protein sequence ID" value="KAL3497496.1"/>
    <property type="molecule type" value="Genomic_DNA"/>
</dbReference>
<feature type="repeat" description="PPR" evidence="2">
    <location>
        <begin position="307"/>
        <end position="341"/>
    </location>
</feature>
<dbReference type="Pfam" id="PF20431">
    <property type="entry name" value="E_motif"/>
    <property type="match status" value="1"/>
</dbReference>
<dbReference type="FunFam" id="1.25.40.10:FF:000606">
    <property type="entry name" value="Putative pentatricopeptide repeat-containing protein"/>
    <property type="match status" value="1"/>
</dbReference>
<dbReference type="PANTHER" id="PTHR47926:SF347">
    <property type="entry name" value="PENTATRICOPEPTIDE REPEAT-CONTAINING PROTEIN"/>
    <property type="match status" value="1"/>
</dbReference>
<dbReference type="Pfam" id="PF13812">
    <property type="entry name" value="PPR_3"/>
    <property type="match status" value="1"/>
</dbReference>
<accession>A0ABD2XRK9</accession>
<organism evidence="3 4">
    <name type="scientific">Cinchona calisaya</name>
    <dbReference type="NCBI Taxonomy" id="153742"/>
    <lineage>
        <taxon>Eukaryota</taxon>
        <taxon>Viridiplantae</taxon>
        <taxon>Streptophyta</taxon>
        <taxon>Embryophyta</taxon>
        <taxon>Tracheophyta</taxon>
        <taxon>Spermatophyta</taxon>
        <taxon>Magnoliopsida</taxon>
        <taxon>eudicotyledons</taxon>
        <taxon>Gunneridae</taxon>
        <taxon>Pentapetalae</taxon>
        <taxon>asterids</taxon>
        <taxon>lamiids</taxon>
        <taxon>Gentianales</taxon>
        <taxon>Rubiaceae</taxon>
        <taxon>Cinchonoideae</taxon>
        <taxon>Cinchoneae</taxon>
        <taxon>Cinchona</taxon>
    </lineage>
</organism>
<keyword evidence="4" id="KW-1185">Reference proteome</keyword>
<gene>
    <name evidence="3" type="ORF">ACH5RR_040228</name>
</gene>
<evidence type="ECO:0000313" key="4">
    <source>
        <dbReference type="Proteomes" id="UP001630127"/>
    </source>
</evidence>
<sequence>MPRNIFKLKRNLQLFILREWKPYYSSSKQISTESKATQENDFVSWTDTILALAQGGLINSENALLKARQMMSSGSKPNGYSFVHLLRTCTNTGRFSLAQQLQCQMIESGYDSNVFVSAALIGFYVKFELIDDAQNVFDEIPQPSLVSWNTLISGYVHSGQFRKALNLFLQLESSDLSADSYSCTAALCVCGQLRLLQLGKSIHSKIVKLGVECSVFVANCLIDMYGKCGAVEESMRVFDEMTDRDTISWNSVIAANARNGRLEVALSFLHHMIYPDTISYNEVISGIAQFGKVEDAIDILFSMPNPNSSSWNSVITGYVNRSRARDAVDFFSKMHFSGIRMDQFTYSSILSGIASISAVTWGILIHCCTMKCGLDGSVVVGSALIDMYSKCGRIREAEMVFHSLQKKNLITWNALISGFAHNGNSSKVIQLFEQLMRVKDLQPDGITFLNVLLACWHNRMPLETANQYFELMMNDYSIDPTAEHCSSMIRIMGQEGKVYEAEKMIHQLGFEWSGAVWRPLLAACVSCGNVEVAEVAAEKVVQLEGNSEYVYVLMSNVYACHGKWADVSDIRELMKEREVRKETGQSWIELENSIPNSSILCNKIKKISG</sequence>
<dbReference type="FunFam" id="1.25.40.10:FF:001486">
    <property type="entry name" value="Pentatricopeptide repeat-containing protein mitochondrial"/>
    <property type="match status" value="1"/>
</dbReference>
<dbReference type="PROSITE" id="PS51375">
    <property type="entry name" value="PPR"/>
    <property type="match status" value="4"/>
</dbReference>
<evidence type="ECO:0000256" key="1">
    <source>
        <dbReference type="ARBA" id="ARBA00022737"/>
    </source>
</evidence>
<dbReference type="Pfam" id="PF01535">
    <property type="entry name" value="PPR"/>
    <property type="match status" value="6"/>
</dbReference>
<dbReference type="AlphaFoldDB" id="A0ABD2XRK9"/>
<keyword evidence="1" id="KW-0677">Repeat</keyword>
<evidence type="ECO:0000313" key="3">
    <source>
        <dbReference type="EMBL" id="KAL3497496.1"/>
    </source>
</evidence>
<evidence type="ECO:0000256" key="2">
    <source>
        <dbReference type="PROSITE-ProRule" id="PRU00708"/>
    </source>
</evidence>
<reference evidence="3 4" key="1">
    <citation type="submission" date="2024-11" db="EMBL/GenBank/DDBJ databases">
        <title>A near-complete genome assembly of Cinchona calisaya.</title>
        <authorList>
            <person name="Lian D.C."/>
            <person name="Zhao X.W."/>
            <person name="Wei L."/>
        </authorList>
    </citation>
    <scope>NUCLEOTIDE SEQUENCE [LARGE SCALE GENOMIC DNA]</scope>
    <source>
        <tissue evidence="3">Nenye</tissue>
    </source>
</reference>
<dbReference type="Proteomes" id="UP001630127">
    <property type="component" value="Unassembled WGS sequence"/>
</dbReference>
<name>A0ABD2XRK9_9GENT</name>
<feature type="repeat" description="PPR" evidence="2">
    <location>
        <begin position="214"/>
        <end position="248"/>
    </location>
</feature>
<comment type="caution">
    <text evidence="3">The sequence shown here is derived from an EMBL/GenBank/DDBJ whole genome shotgun (WGS) entry which is preliminary data.</text>
</comment>
<feature type="repeat" description="PPR" evidence="2">
    <location>
        <begin position="144"/>
        <end position="178"/>
    </location>
</feature>
<dbReference type="InterPro" id="IPR046960">
    <property type="entry name" value="PPR_At4g14850-like_plant"/>
</dbReference>
<proteinExistence type="predicted"/>
<dbReference type="InterPro" id="IPR046848">
    <property type="entry name" value="E_motif"/>
</dbReference>